<name>A0A5C3PIW5_9APHY</name>
<accession>A0A5C3PIW5</accession>
<evidence type="ECO:0000313" key="2">
    <source>
        <dbReference type="EMBL" id="TFK89516.1"/>
    </source>
</evidence>
<sequence>MACSRAGTSRKVSQGGDTGRDSPGEGGGVTLSGNMLWRTGSRRRLERGACQQGVAQRAGSGAGGDIGGRGGAARVGRGTGRARAHAPASGWEGDGTDGGLRLARKRNVALADGVLRVVHGPRSRAEHGSEENTRKSEWHKAPRPSPPEHSGLSRGGWRRKP</sequence>
<proteinExistence type="predicted"/>
<organism evidence="2 3">
    <name type="scientific">Polyporus arcularius HHB13444</name>
    <dbReference type="NCBI Taxonomy" id="1314778"/>
    <lineage>
        <taxon>Eukaryota</taxon>
        <taxon>Fungi</taxon>
        <taxon>Dikarya</taxon>
        <taxon>Basidiomycota</taxon>
        <taxon>Agaricomycotina</taxon>
        <taxon>Agaricomycetes</taxon>
        <taxon>Polyporales</taxon>
        <taxon>Polyporaceae</taxon>
        <taxon>Polyporus</taxon>
    </lineage>
</organism>
<feature type="compositionally biased region" description="Polar residues" evidence="1">
    <location>
        <begin position="1"/>
        <end position="12"/>
    </location>
</feature>
<evidence type="ECO:0000313" key="3">
    <source>
        <dbReference type="Proteomes" id="UP000308197"/>
    </source>
</evidence>
<dbReference type="InParanoid" id="A0A5C3PIW5"/>
<reference evidence="2 3" key="1">
    <citation type="journal article" date="2019" name="Nat. Ecol. Evol.">
        <title>Megaphylogeny resolves global patterns of mushroom evolution.</title>
        <authorList>
            <person name="Varga T."/>
            <person name="Krizsan K."/>
            <person name="Foldi C."/>
            <person name="Dima B."/>
            <person name="Sanchez-Garcia M."/>
            <person name="Sanchez-Ramirez S."/>
            <person name="Szollosi G.J."/>
            <person name="Szarkandi J.G."/>
            <person name="Papp V."/>
            <person name="Albert L."/>
            <person name="Andreopoulos W."/>
            <person name="Angelini C."/>
            <person name="Antonin V."/>
            <person name="Barry K.W."/>
            <person name="Bougher N.L."/>
            <person name="Buchanan P."/>
            <person name="Buyck B."/>
            <person name="Bense V."/>
            <person name="Catcheside P."/>
            <person name="Chovatia M."/>
            <person name="Cooper J."/>
            <person name="Damon W."/>
            <person name="Desjardin D."/>
            <person name="Finy P."/>
            <person name="Geml J."/>
            <person name="Haridas S."/>
            <person name="Hughes K."/>
            <person name="Justo A."/>
            <person name="Karasinski D."/>
            <person name="Kautmanova I."/>
            <person name="Kiss B."/>
            <person name="Kocsube S."/>
            <person name="Kotiranta H."/>
            <person name="LaButti K.M."/>
            <person name="Lechner B.E."/>
            <person name="Liimatainen K."/>
            <person name="Lipzen A."/>
            <person name="Lukacs Z."/>
            <person name="Mihaltcheva S."/>
            <person name="Morgado L.N."/>
            <person name="Niskanen T."/>
            <person name="Noordeloos M.E."/>
            <person name="Ohm R.A."/>
            <person name="Ortiz-Santana B."/>
            <person name="Ovrebo C."/>
            <person name="Racz N."/>
            <person name="Riley R."/>
            <person name="Savchenko A."/>
            <person name="Shiryaev A."/>
            <person name="Soop K."/>
            <person name="Spirin V."/>
            <person name="Szebenyi C."/>
            <person name="Tomsovsky M."/>
            <person name="Tulloss R.E."/>
            <person name="Uehling J."/>
            <person name="Grigoriev I.V."/>
            <person name="Vagvolgyi C."/>
            <person name="Papp T."/>
            <person name="Martin F.M."/>
            <person name="Miettinen O."/>
            <person name="Hibbett D.S."/>
            <person name="Nagy L.G."/>
        </authorList>
    </citation>
    <scope>NUCLEOTIDE SEQUENCE [LARGE SCALE GENOMIC DNA]</scope>
    <source>
        <strain evidence="2 3">HHB13444</strain>
    </source>
</reference>
<protein>
    <submittedName>
        <fullName evidence="2">Uncharacterized protein</fullName>
    </submittedName>
</protein>
<evidence type="ECO:0000256" key="1">
    <source>
        <dbReference type="SAM" id="MobiDB-lite"/>
    </source>
</evidence>
<dbReference type="Proteomes" id="UP000308197">
    <property type="component" value="Unassembled WGS sequence"/>
</dbReference>
<feature type="region of interest" description="Disordered" evidence="1">
    <location>
        <begin position="115"/>
        <end position="161"/>
    </location>
</feature>
<dbReference type="AlphaFoldDB" id="A0A5C3PIW5"/>
<feature type="compositionally biased region" description="Basic and acidic residues" evidence="1">
    <location>
        <begin position="123"/>
        <end position="140"/>
    </location>
</feature>
<feature type="region of interest" description="Disordered" evidence="1">
    <location>
        <begin position="1"/>
        <end position="98"/>
    </location>
</feature>
<feature type="compositionally biased region" description="Gly residues" evidence="1">
    <location>
        <begin position="60"/>
        <end position="79"/>
    </location>
</feature>
<keyword evidence="3" id="KW-1185">Reference proteome</keyword>
<gene>
    <name evidence="2" type="ORF">K466DRAFT_24666</name>
</gene>
<dbReference type="EMBL" id="ML211073">
    <property type="protein sequence ID" value="TFK89516.1"/>
    <property type="molecule type" value="Genomic_DNA"/>
</dbReference>